<feature type="compositionally biased region" description="Basic and acidic residues" evidence="1">
    <location>
        <begin position="1"/>
        <end position="17"/>
    </location>
</feature>
<feature type="compositionally biased region" description="Polar residues" evidence="1">
    <location>
        <begin position="387"/>
        <end position="414"/>
    </location>
</feature>
<feature type="region of interest" description="Disordered" evidence="1">
    <location>
        <begin position="1"/>
        <end position="43"/>
    </location>
</feature>
<accession>A0A8J9VNV3</accession>
<feature type="region of interest" description="Disordered" evidence="1">
    <location>
        <begin position="387"/>
        <end position="458"/>
    </location>
</feature>
<feature type="compositionally biased region" description="Polar residues" evidence="1">
    <location>
        <begin position="319"/>
        <end position="340"/>
    </location>
</feature>
<evidence type="ECO:0000313" key="2">
    <source>
        <dbReference type="EMBL" id="CAH0730415.1"/>
    </source>
</evidence>
<organism evidence="2 3">
    <name type="scientific">Brenthis ino</name>
    <name type="common">lesser marbled fritillary</name>
    <dbReference type="NCBI Taxonomy" id="405034"/>
    <lineage>
        <taxon>Eukaryota</taxon>
        <taxon>Metazoa</taxon>
        <taxon>Ecdysozoa</taxon>
        <taxon>Arthropoda</taxon>
        <taxon>Hexapoda</taxon>
        <taxon>Insecta</taxon>
        <taxon>Pterygota</taxon>
        <taxon>Neoptera</taxon>
        <taxon>Endopterygota</taxon>
        <taxon>Lepidoptera</taxon>
        <taxon>Glossata</taxon>
        <taxon>Ditrysia</taxon>
        <taxon>Papilionoidea</taxon>
        <taxon>Nymphalidae</taxon>
        <taxon>Heliconiinae</taxon>
        <taxon>Argynnini</taxon>
        <taxon>Brenthis</taxon>
    </lineage>
</organism>
<keyword evidence="3" id="KW-1185">Reference proteome</keyword>
<feature type="region of interest" description="Disordered" evidence="1">
    <location>
        <begin position="319"/>
        <end position="341"/>
    </location>
</feature>
<evidence type="ECO:0000313" key="3">
    <source>
        <dbReference type="Proteomes" id="UP000838878"/>
    </source>
</evidence>
<dbReference type="OrthoDB" id="7483379at2759"/>
<dbReference type="AlphaFoldDB" id="A0A8J9VNV3"/>
<gene>
    <name evidence="2" type="ORF">BINO364_LOCUS15397</name>
</gene>
<proteinExistence type="predicted"/>
<dbReference type="EMBL" id="OV170228">
    <property type="protein sequence ID" value="CAH0730415.1"/>
    <property type="molecule type" value="Genomic_DNA"/>
</dbReference>
<name>A0A8J9VNV3_9NEOP</name>
<protein>
    <submittedName>
        <fullName evidence="2">Uncharacterized protein</fullName>
    </submittedName>
</protein>
<sequence length="726" mass="81299">MSESDENVRDKSVHEGELTSSSSTSGEEDPPQRRKRKLSRREVGCQKKSKVLEHLAEQVSQIQNYLASNAYPPSGWYPADPGYHHPLETHVENLVPTQQDAHSVEVPAESAIKFDFNLKTSLKEPTVLSTSSDHLQLLNSFQHFNSENWTNVRYSEIQKLYNARPGFVELEVNDEIKQFDKINNLVTTDRSLGAITHGIIMQSDALKSGVFDLLQWVQDTDNFVKDDLVKKIKDIFSGEFQKISLDCLQLLCGRRADIIEQRREAFLNLVKDKFLKATLKKIPPSCDFLFSKEQFSDFLNNNGGINKIFSRPSFSAQEKRSTGTSQAAQPGSSSYNQTGRPTAPFALQCRAPQYPYRSYAPMQPYAFNYNFPAYAGNQRLFRPQYKPQSFTAGPQAPSNPRKSFNQHGASNQHISVKRRGRGEQVKVGRANPGCSQNSKRVRMDRQHIQVNPSPPEVVGVLRSSMGYLEQQEKPATEENSGSTDHYSKISHTTTSDASGSSRSSRDHEFCPSGCPTGSIKLPLSPETLHIYASKQCQGENSATNTGNERTQVVEAELRQVVSTSPSTSDPLLNDRRCRDRLGSRIKRGTDTGRMVERGIQISLESKRNVEHIEVSSPIRSSSKPFIVVTSVRQQSPGAKNRSIVLRGSCGKTAVWYCGQAFTFGAKMDGEGDIFGANNRFLLENASNWHTWKFQVKVILKAVNAYDLMDGLLKCPENDDTKPRGRN</sequence>
<feature type="compositionally biased region" description="Low complexity" evidence="1">
    <location>
        <begin position="492"/>
        <end position="502"/>
    </location>
</feature>
<reference evidence="2" key="1">
    <citation type="submission" date="2021-12" db="EMBL/GenBank/DDBJ databases">
        <authorList>
            <person name="Martin H S."/>
        </authorList>
    </citation>
    <scope>NUCLEOTIDE SEQUENCE</scope>
</reference>
<evidence type="ECO:0000256" key="1">
    <source>
        <dbReference type="SAM" id="MobiDB-lite"/>
    </source>
</evidence>
<feature type="non-terminal residue" evidence="2">
    <location>
        <position position="726"/>
    </location>
</feature>
<feature type="region of interest" description="Disordered" evidence="1">
    <location>
        <begin position="470"/>
        <end position="510"/>
    </location>
</feature>
<dbReference type="Proteomes" id="UP000838878">
    <property type="component" value="Chromosome 8"/>
</dbReference>